<protein>
    <recommendedName>
        <fullName evidence="1">RNA-directed DNA polymerase</fullName>
        <ecNumber evidence="1">2.7.7.49</ecNumber>
    </recommendedName>
</protein>
<evidence type="ECO:0000313" key="4">
    <source>
        <dbReference type="Proteomes" id="UP001458880"/>
    </source>
</evidence>
<keyword evidence="4" id="KW-1185">Reference proteome</keyword>
<dbReference type="InterPro" id="IPR001584">
    <property type="entry name" value="Integrase_cat-core"/>
</dbReference>
<dbReference type="Gene3D" id="3.30.420.10">
    <property type="entry name" value="Ribonuclease H-like superfamily/Ribonuclease H"/>
    <property type="match status" value="1"/>
</dbReference>
<dbReference type="PROSITE" id="PS50994">
    <property type="entry name" value="INTEGRASE"/>
    <property type="match status" value="1"/>
</dbReference>
<dbReference type="SUPFAM" id="SSF53098">
    <property type="entry name" value="Ribonuclease H-like"/>
    <property type="match status" value="1"/>
</dbReference>
<organism evidence="3 4">
    <name type="scientific">Popillia japonica</name>
    <name type="common">Japanese beetle</name>
    <dbReference type="NCBI Taxonomy" id="7064"/>
    <lineage>
        <taxon>Eukaryota</taxon>
        <taxon>Metazoa</taxon>
        <taxon>Ecdysozoa</taxon>
        <taxon>Arthropoda</taxon>
        <taxon>Hexapoda</taxon>
        <taxon>Insecta</taxon>
        <taxon>Pterygota</taxon>
        <taxon>Neoptera</taxon>
        <taxon>Endopterygota</taxon>
        <taxon>Coleoptera</taxon>
        <taxon>Polyphaga</taxon>
        <taxon>Scarabaeiformia</taxon>
        <taxon>Scarabaeidae</taxon>
        <taxon>Rutelinae</taxon>
        <taxon>Popillia</taxon>
    </lineage>
</organism>
<dbReference type="GO" id="GO:0003676">
    <property type="term" value="F:nucleic acid binding"/>
    <property type="evidence" value="ECO:0007669"/>
    <property type="project" value="InterPro"/>
</dbReference>
<dbReference type="PANTHER" id="PTHR37984">
    <property type="entry name" value="PROTEIN CBG26694"/>
    <property type="match status" value="1"/>
</dbReference>
<evidence type="ECO:0000256" key="1">
    <source>
        <dbReference type="ARBA" id="ARBA00012493"/>
    </source>
</evidence>
<comment type="caution">
    <text evidence="3">The sequence shown here is derived from an EMBL/GenBank/DDBJ whole genome shotgun (WGS) entry which is preliminary data.</text>
</comment>
<dbReference type="EMBL" id="JASPKY010000045">
    <property type="protein sequence ID" value="KAK9745806.1"/>
    <property type="molecule type" value="Genomic_DNA"/>
</dbReference>
<gene>
    <name evidence="3" type="ORF">QE152_g6618</name>
</gene>
<dbReference type="Proteomes" id="UP001458880">
    <property type="component" value="Unassembled WGS sequence"/>
</dbReference>
<dbReference type="InterPro" id="IPR036397">
    <property type="entry name" value="RNaseH_sf"/>
</dbReference>
<dbReference type="GO" id="GO:0003964">
    <property type="term" value="F:RNA-directed DNA polymerase activity"/>
    <property type="evidence" value="ECO:0007669"/>
    <property type="project" value="UniProtKB-EC"/>
</dbReference>
<dbReference type="GO" id="GO:0015074">
    <property type="term" value="P:DNA integration"/>
    <property type="evidence" value="ECO:0007669"/>
    <property type="project" value="InterPro"/>
</dbReference>
<feature type="domain" description="Integrase catalytic" evidence="2">
    <location>
        <begin position="141"/>
        <end position="300"/>
    </location>
</feature>
<evidence type="ECO:0000313" key="3">
    <source>
        <dbReference type="EMBL" id="KAK9745806.1"/>
    </source>
</evidence>
<proteinExistence type="predicted"/>
<dbReference type="PANTHER" id="PTHR37984:SF5">
    <property type="entry name" value="PROTEIN NYNRIN-LIKE"/>
    <property type="match status" value="1"/>
</dbReference>
<dbReference type="InterPro" id="IPR012337">
    <property type="entry name" value="RNaseH-like_sf"/>
</dbReference>
<dbReference type="AlphaFoldDB" id="A0AAW1MHW1"/>
<dbReference type="InterPro" id="IPR050951">
    <property type="entry name" value="Retrovirus_Pol_polyprotein"/>
</dbReference>
<dbReference type="Pfam" id="PF17921">
    <property type="entry name" value="Integrase_H2C2"/>
    <property type="match status" value="1"/>
</dbReference>
<dbReference type="EC" id="2.7.7.49" evidence="1"/>
<sequence>MYDSRINFNHVELNVYDKINATGLYRFENILQSQREENFDLLHEKLRDGESFKSYILQEGLIRKMIHDTRLIVLDPNYSCQVMKDLHRDYGHIGGRKLWLLFRNVFYCKNDRRLAKKVVRQCVKCIFSKSKNRVCNNEIKSILVENVLDLVCVDFIGNLIPGDQGYSHIFVITDIFSKFVRIYPTHSYNTDTALECIQRFINRHGRMNRLLADNATYFQNEKFKTTLSQQNIEVIFSSIRHPCGNPTERYIQEVTKFLRLLTHEHHEDWVRHVQSVEDFINHTPHTVTEECPAYLMNRRMPPTPWDPFPEEADDYDTRVQRVREKLRRAADSYVRKENSKITKRTIFHPGDTVLVKSYRLGRRDRGKCAKLDLPYVGPYTVVRNFNDVTYELYTMDGKKKIGRYHVSSLFPYDNNPT</sequence>
<dbReference type="Pfam" id="PF00665">
    <property type="entry name" value="rve"/>
    <property type="match status" value="1"/>
</dbReference>
<dbReference type="InterPro" id="IPR041588">
    <property type="entry name" value="Integrase_H2C2"/>
</dbReference>
<name>A0AAW1MHW1_POPJA</name>
<dbReference type="Gene3D" id="1.10.340.70">
    <property type="match status" value="1"/>
</dbReference>
<accession>A0AAW1MHW1</accession>
<reference evidence="3 4" key="1">
    <citation type="journal article" date="2024" name="BMC Genomics">
        <title>De novo assembly and annotation of Popillia japonica's genome with initial clues to its potential as an invasive pest.</title>
        <authorList>
            <person name="Cucini C."/>
            <person name="Boschi S."/>
            <person name="Funari R."/>
            <person name="Cardaioli E."/>
            <person name="Iannotti N."/>
            <person name="Marturano G."/>
            <person name="Paoli F."/>
            <person name="Bruttini M."/>
            <person name="Carapelli A."/>
            <person name="Frati F."/>
            <person name="Nardi F."/>
        </authorList>
    </citation>
    <scope>NUCLEOTIDE SEQUENCE [LARGE SCALE GENOMIC DNA]</scope>
    <source>
        <strain evidence="3">DMR45628</strain>
    </source>
</reference>
<evidence type="ECO:0000259" key="2">
    <source>
        <dbReference type="PROSITE" id="PS50994"/>
    </source>
</evidence>